<feature type="coiled-coil region" evidence="1">
    <location>
        <begin position="5"/>
        <end position="32"/>
    </location>
</feature>
<evidence type="ECO:0000313" key="3">
    <source>
        <dbReference type="Proteomes" id="UP000275408"/>
    </source>
</evidence>
<dbReference type="Proteomes" id="UP000275408">
    <property type="component" value="Unassembled WGS sequence"/>
</dbReference>
<reference evidence="2 3" key="1">
    <citation type="journal article" date="2018" name="Sci. Rep.">
        <title>Comparative analysis of the Pocillopora damicornis genome highlights role of immune system in coral evolution.</title>
        <authorList>
            <person name="Cunning R."/>
            <person name="Bay R.A."/>
            <person name="Gillette P."/>
            <person name="Baker A.C."/>
            <person name="Traylor-Knowles N."/>
        </authorList>
    </citation>
    <scope>NUCLEOTIDE SEQUENCE [LARGE SCALE GENOMIC DNA]</scope>
    <source>
        <strain evidence="2">RSMAS</strain>
        <tissue evidence="2">Whole animal</tissue>
    </source>
</reference>
<protein>
    <submittedName>
        <fullName evidence="2">Uncharacterized protein</fullName>
    </submittedName>
</protein>
<dbReference type="AlphaFoldDB" id="A0A3M6U4B0"/>
<name>A0A3M6U4B0_POCDA</name>
<dbReference type="EMBL" id="RCHS01002288">
    <property type="protein sequence ID" value="RMX48354.1"/>
    <property type="molecule type" value="Genomic_DNA"/>
</dbReference>
<gene>
    <name evidence="2" type="ORF">pdam_00016297</name>
</gene>
<proteinExistence type="predicted"/>
<keyword evidence="1" id="KW-0175">Coiled coil</keyword>
<evidence type="ECO:0000313" key="2">
    <source>
        <dbReference type="EMBL" id="RMX48354.1"/>
    </source>
</evidence>
<comment type="caution">
    <text evidence="2">The sequence shown here is derived from an EMBL/GenBank/DDBJ whole genome shotgun (WGS) entry which is preliminary data.</text>
</comment>
<sequence>MGDNVKCLRKANDNLKRQMQDLATDFQTFKNKMAEKNDAAIASLWTENDVQYLSDGYDALVQYKTNMVEDLQNLSWRIFNKWRQQLAGVRGFTLK</sequence>
<evidence type="ECO:0000256" key="1">
    <source>
        <dbReference type="SAM" id="Coils"/>
    </source>
</evidence>
<accession>A0A3M6U4B0</accession>
<organism evidence="2 3">
    <name type="scientific">Pocillopora damicornis</name>
    <name type="common">Cauliflower coral</name>
    <name type="synonym">Millepora damicornis</name>
    <dbReference type="NCBI Taxonomy" id="46731"/>
    <lineage>
        <taxon>Eukaryota</taxon>
        <taxon>Metazoa</taxon>
        <taxon>Cnidaria</taxon>
        <taxon>Anthozoa</taxon>
        <taxon>Hexacorallia</taxon>
        <taxon>Scleractinia</taxon>
        <taxon>Astrocoeniina</taxon>
        <taxon>Pocilloporidae</taxon>
        <taxon>Pocillopora</taxon>
    </lineage>
</organism>
<keyword evidence="3" id="KW-1185">Reference proteome</keyword>